<evidence type="ECO:0000313" key="3">
    <source>
        <dbReference type="Proteomes" id="UP001295463"/>
    </source>
</evidence>
<reference evidence="2 3" key="1">
    <citation type="submission" date="2022-03" db="EMBL/GenBank/DDBJ databases">
        <authorList>
            <person name="Koch H."/>
        </authorList>
    </citation>
    <scope>NUCLEOTIDE SEQUENCE [LARGE SCALE GENOMIC DNA]</scope>
    <source>
        <strain evidence="2 3">G1</strain>
    </source>
</reference>
<dbReference type="SMART" id="SM00065">
    <property type="entry name" value="GAF"/>
    <property type="match status" value="1"/>
</dbReference>
<keyword evidence="2" id="KW-0418">Kinase</keyword>
<dbReference type="GO" id="GO:0016301">
    <property type="term" value="F:kinase activity"/>
    <property type="evidence" value="ECO:0007669"/>
    <property type="project" value="UniProtKB-KW"/>
</dbReference>
<dbReference type="Proteomes" id="UP001295463">
    <property type="component" value="Chromosome"/>
</dbReference>
<dbReference type="InterPro" id="IPR029016">
    <property type="entry name" value="GAF-like_dom_sf"/>
</dbReference>
<evidence type="ECO:0000259" key="1">
    <source>
        <dbReference type="SMART" id="SM00065"/>
    </source>
</evidence>
<sequence>MQIAARCRKCGKVMNSQRIDNYRVKMTCSCGFSDYRTVAERSKTVNPYYHKASFTPMIDSSRETMALTMQRANREHMEILSLEEISMLVSSDYDLPEVLSSVAEKLARQLKASVCNIYLAEGDSLVLTATYGFDPGHIGKIRIKIGEGITGNVAKTMQPLNLSNASQDPRYKVFAELNEEKYNSMLSFPIADKQDVYGVINVQTTSMRTFPDDEIFFVSIIANLILSAIKLRRTAARRADARSGVAAA</sequence>
<dbReference type="InterPro" id="IPR003018">
    <property type="entry name" value="GAF"/>
</dbReference>
<accession>A0ABN8HFL6</accession>
<proteinExistence type="predicted"/>
<name>A0ABN8HFL6_9BACT</name>
<evidence type="ECO:0000313" key="2">
    <source>
        <dbReference type="EMBL" id="CAH2030220.1"/>
    </source>
</evidence>
<dbReference type="Pfam" id="PF13185">
    <property type="entry name" value="GAF_2"/>
    <property type="match status" value="1"/>
</dbReference>
<gene>
    <name evidence="2" type="ORF">GEAMG1_0398</name>
</gene>
<keyword evidence="2" id="KW-0808">Transferase</keyword>
<dbReference type="SUPFAM" id="SSF55781">
    <property type="entry name" value="GAF domain-like"/>
    <property type="match status" value="1"/>
</dbReference>
<organism evidence="2 3">
    <name type="scientific">Trichlorobacter ammonificans</name>
    <dbReference type="NCBI Taxonomy" id="2916410"/>
    <lineage>
        <taxon>Bacteria</taxon>
        <taxon>Pseudomonadati</taxon>
        <taxon>Thermodesulfobacteriota</taxon>
        <taxon>Desulfuromonadia</taxon>
        <taxon>Geobacterales</taxon>
        <taxon>Geobacteraceae</taxon>
        <taxon>Trichlorobacter</taxon>
    </lineage>
</organism>
<protein>
    <submittedName>
        <fullName evidence="2">Histidine kinase</fullName>
    </submittedName>
</protein>
<dbReference type="Gene3D" id="3.30.450.40">
    <property type="match status" value="1"/>
</dbReference>
<keyword evidence="3" id="KW-1185">Reference proteome</keyword>
<feature type="domain" description="GAF" evidence="1">
    <location>
        <begin position="94"/>
        <end position="239"/>
    </location>
</feature>
<dbReference type="RefSeq" id="WP_305731171.1">
    <property type="nucleotide sequence ID" value="NZ_OW150024.1"/>
</dbReference>
<dbReference type="EMBL" id="OW150024">
    <property type="protein sequence ID" value="CAH2030220.1"/>
    <property type="molecule type" value="Genomic_DNA"/>
</dbReference>